<evidence type="ECO:0000313" key="4">
    <source>
        <dbReference type="Proteomes" id="UP000286268"/>
    </source>
</evidence>
<reference evidence="3 4" key="1">
    <citation type="submission" date="2018-01" db="EMBL/GenBank/DDBJ databases">
        <title>Genome Sequencing and Assembly of Anaerobacter polyendosporus strain CT4.</title>
        <authorList>
            <person name="Tachaapaikoon C."/>
            <person name="Sutheeworapong S."/>
            <person name="Jenjaroenpun P."/>
            <person name="Wongsurawat T."/>
            <person name="Nookeaw I."/>
            <person name="Cheawchanlertfa P."/>
            <person name="Kosugi A."/>
            <person name="Cheevadhanarak S."/>
            <person name="Ratanakhanokchai K."/>
        </authorList>
    </citation>
    <scope>NUCLEOTIDE SEQUENCE [LARGE SCALE GENOMIC DNA]</scope>
    <source>
        <strain evidence="3 4">CT4</strain>
    </source>
</reference>
<dbReference type="AlphaFoldDB" id="A0A3R5QVK7"/>
<name>A0A3R5QVK7_9CLOT</name>
<gene>
    <name evidence="3" type="ORF">C1I91_02080</name>
</gene>
<dbReference type="RefSeq" id="WP_128210999.1">
    <property type="nucleotide sequence ID" value="NZ_CP025746.1"/>
</dbReference>
<keyword evidence="1" id="KW-1133">Transmembrane helix</keyword>
<dbReference type="EMBL" id="CP025746">
    <property type="protein sequence ID" value="QAA30549.1"/>
    <property type="molecule type" value="Genomic_DNA"/>
</dbReference>
<dbReference type="PANTHER" id="PTHR40032">
    <property type="entry name" value="EXPORTED PROTEIN-RELATED"/>
    <property type="match status" value="1"/>
</dbReference>
<protein>
    <submittedName>
        <fullName evidence="3">Amidase domain-containing protein</fullName>
    </submittedName>
</protein>
<feature type="transmembrane region" description="Helical" evidence="1">
    <location>
        <begin position="12"/>
        <end position="29"/>
    </location>
</feature>
<feature type="domain" description="Putative amidase" evidence="2">
    <location>
        <begin position="225"/>
        <end position="384"/>
    </location>
</feature>
<evidence type="ECO:0000256" key="1">
    <source>
        <dbReference type="SAM" id="Phobius"/>
    </source>
</evidence>
<dbReference type="PANTHER" id="PTHR40032:SF1">
    <property type="entry name" value="EXPORTED PROTEIN"/>
    <property type="match status" value="1"/>
</dbReference>
<keyword evidence="1" id="KW-0812">Transmembrane</keyword>
<keyword evidence="4" id="KW-1185">Reference proteome</keyword>
<dbReference type="Pfam" id="PF12671">
    <property type="entry name" value="Amidase_6"/>
    <property type="match status" value="1"/>
</dbReference>
<dbReference type="OrthoDB" id="2194542at2"/>
<sequence length="389" mass="44593">MRTKEAHKIRSAIKTIVAFITIISVIFSFNDKVVKGEPSASEPIKKGEPSVIEPAKKITKEEATTIVQDIFNNRNKAIIDCNMNLVKELYDMKTQYGTWAYEYEQKKDQYLHNWQEKQGVKFIEIVPKVVVKRVRGDEKKLSINFICSTEYKYSYENEPEVVNSSRIGTYHIMNLVKVGEKWIINKEWYKDPFGDSLDLEKLKVDSIKTHILSQQARDFSTLNERRKGAIDYALTYCGAASEEVHGFKYNKKYRDYNPEGGDCANFASQILHEGGKFKKNSAWGYDSSGATRAWLNADGFKNYMVGSGRASVIAYGSYERVYKASYKLLPGDFVAYEKKGDINHISVVTGADSKGYALVTCHNSDRNNVPWDLGWSDKKIKYWLVRVHY</sequence>
<proteinExistence type="predicted"/>
<evidence type="ECO:0000313" key="3">
    <source>
        <dbReference type="EMBL" id="QAA30549.1"/>
    </source>
</evidence>
<evidence type="ECO:0000259" key="2">
    <source>
        <dbReference type="Pfam" id="PF12671"/>
    </source>
</evidence>
<organism evidence="3 4">
    <name type="scientific">Clostridium manihotivorum</name>
    <dbReference type="NCBI Taxonomy" id="2320868"/>
    <lineage>
        <taxon>Bacteria</taxon>
        <taxon>Bacillati</taxon>
        <taxon>Bacillota</taxon>
        <taxon>Clostridia</taxon>
        <taxon>Eubacteriales</taxon>
        <taxon>Clostridiaceae</taxon>
        <taxon>Clostridium</taxon>
    </lineage>
</organism>
<accession>A0A3R5QVK7</accession>
<dbReference type="KEGG" id="cmah:C1I91_02080"/>
<dbReference type="InterPro" id="IPR024301">
    <property type="entry name" value="Amidase_6"/>
</dbReference>
<dbReference type="Proteomes" id="UP000286268">
    <property type="component" value="Chromosome"/>
</dbReference>
<keyword evidence="1" id="KW-0472">Membrane</keyword>